<dbReference type="EMBL" id="QFQP01000022">
    <property type="protein sequence ID" value="PZR09117.1"/>
    <property type="molecule type" value="Genomic_DNA"/>
</dbReference>
<gene>
    <name evidence="1" type="ORF">DI536_23070</name>
</gene>
<protein>
    <submittedName>
        <fullName evidence="1">Uncharacterized protein</fullName>
    </submittedName>
</protein>
<comment type="caution">
    <text evidence="1">The sequence shown here is derived from an EMBL/GenBank/DDBJ whole genome shotgun (WGS) entry which is preliminary data.</text>
</comment>
<evidence type="ECO:0000313" key="1">
    <source>
        <dbReference type="EMBL" id="PZR09117.1"/>
    </source>
</evidence>
<dbReference type="AlphaFoldDB" id="A0A2W5T555"/>
<proteinExistence type="predicted"/>
<sequence length="187" mass="20655">MGRPFSPGEVIAWAQHVESLAPAIMARGWPLTAMQPETETNSREYVWALQPEGSCHVVVDAETRVIFAIFTGPAAQQHFEDVRGEGLLFTWETPLKELREASSPDLQAVFIDALGLVAPLEPQPEIVAALHAHALRAVDRRLLNALLRTMARLQWPQFVASFEAVAARPEVDADVREAVANRQVCRG</sequence>
<dbReference type="Proteomes" id="UP000249061">
    <property type="component" value="Unassembled WGS sequence"/>
</dbReference>
<evidence type="ECO:0000313" key="2">
    <source>
        <dbReference type="Proteomes" id="UP000249061"/>
    </source>
</evidence>
<reference evidence="1 2" key="1">
    <citation type="submission" date="2017-08" db="EMBL/GenBank/DDBJ databases">
        <title>Infants hospitalized years apart are colonized by the same room-sourced microbial strains.</title>
        <authorList>
            <person name="Brooks B."/>
            <person name="Olm M.R."/>
            <person name="Firek B.A."/>
            <person name="Baker R."/>
            <person name="Thomas B.C."/>
            <person name="Morowitz M.J."/>
            <person name="Banfield J.F."/>
        </authorList>
    </citation>
    <scope>NUCLEOTIDE SEQUENCE [LARGE SCALE GENOMIC DNA]</scope>
    <source>
        <strain evidence="1">S2_003_000_R2_14</strain>
    </source>
</reference>
<accession>A0A2W5T555</accession>
<name>A0A2W5T555_9BACT</name>
<organism evidence="1 2">
    <name type="scientific">Archangium gephyra</name>
    <dbReference type="NCBI Taxonomy" id="48"/>
    <lineage>
        <taxon>Bacteria</taxon>
        <taxon>Pseudomonadati</taxon>
        <taxon>Myxococcota</taxon>
        <taxon>Myxococcia</taxon>
        <taxon>Myxococcales</taxon>
        <taxon>Cystobacterineae</taxon>
        <taxon>Archangiaceae</taxon>
        <taxon>Archangium</taxon>
    </lineage>
</organism>